<comment type="similarity">
    <text evidence="10">Belongs to the DHHC palmitoyltransferase family.</text>
</comment>
<evidence type="ECO:0000256" key="7">
    <source>
        <dbReference type="ARBA" id="ARBA00023288"/>
    </source>
</evidence>
<proteinExistence type="inferred from homology"/>
<feature type="transmembrane region" description="Helical" evidence="10">
    <location>
        <begin position="177"/>
        <end position="199"/>
    </location>
</feature>
<keyword evidence="13" id="KW-1185">Reference proteome</keyword>
<evidence type="ECO:0000256" key="3">
    <source>
        <dbReference type="ARBA" id="ARBA00022692"/>
    </source>
</evidence>
<dbReference type="Proteomes" id="UP001211065">
    <property type="component" value="Unassembled WGS sequence"/>
</dbReference>
<evidence type="ECO:0000256" key="4">
    <source>
        <dbReference type="ARBA" id="ARBA00022989"/>
    </source>
</evidence>
<keyword evidence="7" id="KW-0449">Lipoprotein</keyword>
<dbReference type="PROSITE" id="PS50216">
    <property type="entry name" value="DHHC"/>
    <property type="match status" value="1"/>
</dbReference>
<dbReference type="EC" id="2.3.1.225" evidence="10"/>
<organism evidence="12 13">
    <name type="scientific">Clydaea vesicula</name>
    <dbReference type="NCBI Taxonomy" id="447962"/>
    <lineage>
        <taxon>Eukaryota</taxon>
        <taxon>Fungi</taxon>
        <taxon>Fungi incertae sedis</taxon>
        <taxon>Chytridiomycota</taxon>
        <taxon>Chytridiomycota incertae sedis</taxon>
        <taxon>Chytridiomycetes</taxon>
        <taxon>Lobulomycetales</taxon>
        <taxon>Lobulomycetaceae</taxon>
        <taxon>Clydaea</taxon>
    </lineage>
</organism>
<dbReference type="InterPro" id="IPR039859">
    <property type="entry name" value="PFA4/ZDH16/20/ERF2-like"/>
</dbReference>
<evidence type="ECO:0000256" key="10">
    <source>
        <dbReference type="RuleBase" id="RU079119"/>
    </source>
</evidence>
<reference evidence="12" key="1">
    <citation type="submission" date="2020-05" db="EMBL/GenBank/DDBJ databases">
        <title>Phylogenomic resolution of chytrid fungi.</title>
        <authorList>
            <person name="Stajich J.E."/>
            <person name="Amses K."/>
            <person name="Simmons R."/>
            <person name="Seto K."/>
            <person name="Myers J."/>
            <person name="Bonds A."/>
            <person name="Quandt C.A."/>
            <person name="Barry K."/>
            <person name="Liu P."/>
            <person name="Grigoriev I."/>
            <person name="Longcore J.E."/>
            <person name="James T.Y."/>
        </authorList>
    </citation>
    <scope>NUCLEOTIDE SEQUENCE</scope>
    <source>
        <strain evidence="12">JEL0476</strain>
    </source>
</reference>
<dbReference type="PANTHER" id="PTHR12246">
    <property type="entry name" value="PALMITOYLTRANSFERASE ZDHHC16"/>
    <property type="match status" value="1"/>
</dbReference>
<evidence type="ECO:0000256" key="1">
    <source>
        <dbReference type="ARBA" id="ARBA00004141"/>
    </source>
</evidence>
<feature type="transmembrane region" description="Helical" evidence="10">
    <location>
        <begin position="129"/>
        <end position="146"/>
    </location>
</feature>
<keyword evidence="3 10" id="KW-0812">Transmembrane</keyword>
<accession>A0AAD5U433</accession>
<sequence length="242" mass="27703">MCAYCHLTLVLPTYYPEVTFGYISHLLFSIYLLICIAFHYFKAVRTSPGNVDINWSDGVLKSHNLHQLSSVELKELAAQKKLPFAFCKKCVKPKPYRAHHCSVCNKCVLKMDHHCPWINNCVGHHNHRYFFLFLCNLLAACAYYFFNSIYFAKTMYLRKASLIRGQPASSLPESNDFIFFFSFLLAAAIGLAIAGLASWHAFVIVTGQNTIEFYNNQYNKKIFASRGEVKFEQFCSLSTTVP</sequence>
<comment type="catalytic activity">
    <reaction evidence="9 10">
        <text>L-cysteinyl-[protein] + hexadecanoyl-CoA = S-hexadecanoyl-L-cysteinyl-[protein] + CoA</text>
        <dbReference type="Rhea" id="RHEA:36683"/>
        <dbReference type="Rhea" id="RHEA-COMP:10131"/>
        <dbReference type="Rhea" id="RHEA-COMP:11032"/>
        <dbReference type="ChEBI" id="CHEBI:29950"/>
        <dbReference type="ChEBI" id="CHEBI:57287"/>
        <dbReference type="ChEBI" id="CHEBI:57379"/>
        <dbReference type="ChEBI" id="CHEBI:74151"/>
        <dbReference type="EC" id="2.3.1.225"/>
    </reaction>
</comment>
<comment type="caution">
    <text evidence="12">The sequence shown here is derived from an EMBL/GenBank/DDBJ whole genome shotgun (WGS) entry which is preliminary data.</text>
</comment>
<dbReference type="GO" id="GO:0016020">
    <property type="term" value="C:membrane"/>
    <property type="evidence" value="ECO:0007669"/>
    <property type="project" value="UniProtKB-SubCell"/>
</dbReference>
<feature type="transmembrane region" description="Helical" evidence="10">
    <location>
        <begin position="20"/>
        <end position="41"/>
    </location>
</feature>
<gene>
    <name evidence="12" type="ORF">HK099_000642</name>
</gene>
<evidence type="ECO:0000313" key="12">
    <source>
        <dbReference type="EMBL" id="KAJ3223812.1"/>
    </source>
</evidence>
<keyword evidence="2 10" id="KW-0808">Transferase</keyword>
<dbReference type="Pfam" id="PF01529">
    <property type="entry name" value="DHHC"/>
    <property type="match status" value="1"/>
</dbReference>
<evidence type="ECO:0000256" key="8">
    <source>
        <dbReference type="ARBA" id="ARBA00023315"/>
    </source>
</evidence>
<keyword evidence="5 10" id="KW-0472">Membrane</keyword>
<evidence type="ECO:0000256" key="5">
    <source>
        <dbReference type="ARBA" id="ARBA00023136"/>
    </source>
</evidence>
<dbReference type="GO" id="GO:0019706">
    <property type="term" value="F:protein-cysteine S-palmitoyltransferase activity"/>
    <property type="evidence" value="ECO:0007669"/>
    <property type="project" value="UniProtKB-EC"/>
</dbReference>
<dbReference type="EMBL" id="JADGJW010000116">
    <property type="protein sequence ID" value="KAJ3223812.1"/>
    <property type="molecule type" value="Genomic_DNA"/>
</dbReference>
<name>A0AAD5U433_9FUNG</name>
<evidence type="ECO:0000313" key="13">
    <source>
        <dbReference type="Proteomes" id="UP001211065"/>
    </source>
</evidence>
<comment type="subcellular location">
    <subcellularLocation>
        <location evidence="1">Membrane</location>
        <topology evidence="1">Multi-pass membrane protein</topology>
    </subcellularLocation>
</comment>
<keyword evidence="8 10" id="KW-0012">Acyltransferase</keyword>
<comment type="domain">
    <text evidence="10">The DHHC domain is required for palmitoyltransferase activity.</text>
</comment>
<protein>
    <recommendedName>
        <fullName evidence="10">Palmitoyltransferase</fullName>
        <ecNumber evidence="10">2.3.1.225</ecNumber>
    </recommendedName>
</protein>
<evidence type="ECO:0000259" key="11">
    <source>
        <dbReference type="Pfam" id="PF01529"/>
    </source>
</evidence>
<evidence type="ECO:0000256" key="9">
    <source>
        <dbReference type="ARBA" id="ARBA00048048"/>
    </source>
</evidence>
<keyword evidence="4 10" id="KW-1133">Transmembrane helix</keyword>
<dbReference type="AlphaFoldDB" id="A0AAD5U433"/>
<keyword evidence="6" id="KW-0564">Palmitate</keyword>
<evidence type="ECO:0000256" key="2">
    <source>
        <dbReference type="ARBA" id="ARBA00022679"/>
    </source>
</evidence>
<dbReference type="InterPro" id="IPR001594">
    <property type="entry name" value="Palmitoyltrfase_DHHC"/>
</dbReference>
<evidence type="ECO:0000256" key="6">
    <source>
        <dbReference type="ARBA" id="ARBA00023139"/>
    </source>
</evidence>
<feature type="domain" description="Palmitoyltransferase DHHC" evidence="11">
    <location>
        <begin position="85"/>
        <end position="217"/>
    </location>
</feature>